<feature type="domain" description="RNA polymerase sigma-70" evidence="8">
    <location>
        <begin position="157"/>
        <end position="170"/>
    </location>
</feature>
<dbReference type="InterPro" id="IPR000943">
    <property type="entry name" value="RNA_pol_sigma70"/>
</dbReference>
<dbReference type="PROSITE" id="PS00716">
    <property type="entry name" value="SIGMA70_2"/>
    <property type="match status" value="1"/>
</dbReference>
<dbReference type="InterPro" id="IPR013325">
    <property type="entry name" value="RNA_pol_sigma_r2"/>
</dbReference>
<dbReference type="NCBIfam" id="TIGR02937">
    <property type="entry name" value="sigma70-ECF"/>
    <property type="match status" value="1"/>
</dbReference>
<comment type="caution">
    <text evidence="10">The sequence shown here is derived from an EMBL/GenBank/DDBJ whole genome shotgun (WGS) entry which is preliminary data.</text>
</comment>
<evidence type="ECO:0000313" key="11">
    <source>
        <dbReference type="Proteomes" id="UP000609651"/>
    </source>
</evidence>
<dbReference type="InterPro" id="IPR007624">
    <property type="entry name" value="RNA_pol_sigma70_r3"/>
</dbReference>
<dbReference type="Pfam" id="PF04542">
    <property type="entry name" value="Sigma70_r2"/>
    <property type="match status" value="1"/>
</dbReference>
<dbReference type="Gene3D" id="1.10.10.10">
    <property type="entry name" value="Winged helix-like DNA-binding domain superfamily/Winged helix DNA-binding domain"/>
    <property type="match status" value="2"/>
</dbReference>
<dbReference type="Proteomes" id="UP000609651">
    <property type="component" value="Unassembled WGS sequence"/>
</dbReference>
<dbReference type="InterPro" id="IPR036388">
    <property type="entry name" value="WH-like_DNA-bd_sf"/>
</dbReference>
<evidence type="ECO:0000259" key="9">
    <source>
        <dbReference type="PROSITE" id="PS00716"/>
    </source>
</evidence>
<keyword evidence="11" id="KW-1185">Reference proteome</keyword>
<dbReference type="CDD" id="cd06171">
    <property type="entry name" value="Sigma70_r4"/>
    <property type="match status" value="1"/>
</dbReference>
<evidence type="ECO:0000256" key="2">
    <source>
        <dbReference type="ARBA" id="ARBA00023015"/>
    </source>
</evidence>
<dbReference type="Pfam" id="PF04539">
    <property type="entry name" value="Sigma70_r3"/>
    <property type="match status" value="1"/>
</dbReference>
<proteinExistence type="inferred from homology"/>
<feature type="domain" description="RNA polymerase sigma-70" evidence="9">
    <location>
        <begin position="326"/>
        <end position="352"/>
    </location>
</feature>
<dbReference type="InterPro" id="IPR009042">
    <property type="entry name" value="RNA_pol_sigma70_r1_2"/>
</dbReference>
<dbReference type="InterPro" id="IPR007627">
    <property type="entry name" value="RNA_pol_sigma70_r2"/>
</dbReference>
<dbReference type="SUPFAM" id="SSF88946">
    <property type="entry name" value="Sigma2 domain of RNA polymerase sigma factors"/>
    <property type="match status" value="1"/>
</dbReference>
<dbReference type="Pfam" id="PF00140">
    <property type="entry name" value="Sigma70_r1_2"/>
    <property type="match status" value="1"/>
</dbReference>
<evidence type="ECO:0000256" key="5">
    <source>
        <dbReference type="ARBA" id="ARBA00023163"/>
    </source>
</evidence>
<evidence type="ECO:0000256" key="1">
    <source>
        <dbReference type="ARBA" id="ARBA00007788"/>
    </source>
</evidence>
<protein>
    <recommendedName>
        <fullName evidence="6">RNA polymerase sigma factor</fullName>
    </recommendedName>
</protein>
<dbReference type="InterPro" id="IPR050239">
    <property type="entry name" value="Sigma-70_RNA_pol_init_factors"/>
</dbReference>
<dbReference type="PRINTS" id="PR00046">
    <property type="entry name" value="SIGMA70FCT"/>
</dbReference>
<reference evidence="10 11" key="1">
    <citation type="journal article" date="2020" name="Syst. Appl. Microbiol.">
        <title>Alienimonas chondri sp. nov., a novel planctomycete isolated from the biofilm of the red alga Chondrus crispus.</title>
        <authorList>
            <person name="Vitorino I."/>
            <person name="Albuquerque L."/>
            <person name="Wiegand S."/>
            <person name="Kallscheuer N."/>
            <person name="da Costa M.S."/>
            <person name="Lobo-da-Cunha A."/>
            <person name="Jogler C."/>
            <person name="Lage O.M."/>
        </authorList>
    </citation>
    <scope>NUCLEOTIDE SEQUENCE [LARGE SCALE GENOMIC DNA]</scope>
    <source>
        <strain evidence="10 11">LzC2</strain>
    </source>
</reference>
<keyword evidence="3 6" id="KW-0731">Sigma factor</keyword>
<dbReference type="InterPro" id="IPR007630">
    <property type="entry name" value="RNA_pol_sigma70_r4"/>
</dbReference>
<dbReference type="PANTHER" id="PTHR30603:SF60">
    <property type="entry name" value="RNA POLYMERASE SIGMA FACTOR RPOD"/>
    <property type="match status" value="1"/>
</dbReference>
<feature type="compositionally biased region" description="Basic residues" evidence="7">
    <location>
        <begin position="77"/>
        <end position="91"/>
    </location>
</feature>
<keyword evidence="5 6" id="KW-0804">Transcription</keyword>
<dbReference type="InterPro" id="IPR013324">
    <property type="entry name" value="RNA_pol_sigma_r3/r4-like"/>
</dbReference>
<comment type="similarity">
    <text evidence="1 6">Belongs to the sigma-70 factor family.</text>
</comment>
<gene>
    <name evidence="10" type="primary">rpoS_1</name>
    <name evidence="10" type="ORF">LzC2_04960</name>
</gene>
<evidence type="ECO:0000256" key="3">
    <source>
        <dbReference type="ARBA" id="ARBA00023082"/>
    </source>
</evidence>
<keyword evidence="2 6" id="KW-0805">Transcription regulation</keyword>
<evidence type="ECO:0000259" key="8">
    <source>
        <dbReference type="PROSITE" id="PS00715"/>
    </source>
</evidence>
<sequence>MSAATVTTGVAGRMGADSGPNDGCRVRSSRRAGRCQRGGAISASAVVRRTRHSWSDGAEVPPAPGPILPALAARPRTTTHARTRTPGRRAGHVQTPLETYLREINATPLLTADEEKSLARRIATGDMGARDHMVRANLRLVVNISRSYTNRGLPLPDLIEEGNLGLMRAVEGFDPDMGTRFSTYASYWIKQSVKRALVNTAKTVRVPAYMVELLGKWRKMSAHLSDVLGRTATPEEIAKELEIPKRKLEIVKKALALYQTSPNSAADDGGWSLGEMLTDENTPAPDADLTEADSIARALDLMDELDERESTILKLRFGLEGDEPKTLKEIGEVLGLTRERVRQIETDALRRLNRGLGG</sequence>
<dbReference type="PANTHER" id="PTHR30603">
    <property type="entry name" value="RNA POLYMERASE SIGMA FACTOR RPO"/>
    <property type="match status" value="1"/>
</dbReference>
<comment type="function">
    <text evidence="6">Sigma factors are initiation factors that promote the attachment of RNA polymerase to specific initiation sites and are then released.</text>
</comment>
<keyword evidence="4 6" id="KW-0238">DNA-binding</keyword>
<dbReference type="Gene3D" id="1.10.601.10">
    <property type="entry name" value="RNA Polymerase Primary Sigma Factor"/>
    <property type="match status" value="1"/>
</dbReference>
<organism evidence="10 11">
    <name type="scientific">Alienimonas chondri</name>
    <dbReference type="NCBI Taxonomy" id="2681879"/>
    <lineage>
        <taxon>Bacteria</taxon>
        <taxon>Pseudomonadati</taxon>
        <taxon>Planctomycetota</taxon>
        <taxon>Planctomycetia</taxon>
        <taxon>Planctomycetales</taxon>
        <taxon>Planctomycetaceae</taxon>
        <taxon>Alienimonas</taxon>
    </lineage>
</organism>
<dbReference type="PROSITE" id="PS00715">
    <property type="entry name" value="SIGMA70_1"/>
    <property type="match status" value="1"/>
</dbReference>
<dbReference type="InterPro" id="IPR014284">
    <property type="entry name" value="RNA_pol_sigma-70_dom"/>
</dbReference>
<feature type="region of interest" description="Disordered" evidence="7">
    <location>
        <begin position="1"/>
        <end position="91"/>
    </location>
</feature>
<dbReference type="Pfam" id="PF04545">
    <property type="entry name" value="Sigma70_r4"/>
    <property type="match status" value="1"/>
</dbReference>
<evidence type="ECO:0000256" key="4">
    <source>
        <dbReference type="ARBA" id="ARBA00023125"/>
    </source>
</evidence>
<dbReference type="SUPFAM" id="SSF88659">
    <property type="entry name" value="Sigma3 and sigma4 domains of RNA polymerase sigma factors"/>
    <property type="match status" value="2"/>
</dbReference>
<evidence type="ECO:0000313" key="10">
    <source>
        <dbReference type="EMBL" id="NNJ24439.1"/>
    </source>
</evidence>
<name>A0ABX1V9L0_9PLAN</name>
<accession>A0ABX1V9L0</accession>
<evidence type="ECO:0000256" key="7">
    <source>
        <dbReference type="SAM" id="MobiDB-lite"/>
    </source>
</evidence>
<evidence type="ECO:0000256" key="6">
    <source>
        <dbReference type="RuleBase" id="RU362124"/>
    </source>
</evidence>
<dbReference type="EMBL" id="WTPX01000008">
    <property type="protein sequence ID" value="NNJ24439.1"/>
    <property type="molecule type" value="Genomic_DNA"/>
</dbReference>